<dbReference type="Proteomes" id="UP000008220">
    <property type="component" value="Chromosome"/>
</dbReference>
<dbReference type="SMART" id="SM00382">
    <property type="entry name" value="AAA"/>
    <property type="match status" value="1"/>
</dbReference>
<dbReference type="InterPro" id="IPR003959">
    <property type="entry name" value="ATPase_AAA_core"/>
</dbReference>
<dbReference type="GO" id="GO:0005737">
    <property type="term" value="C:cytoplasm"/>
    <property type="evidence" value="ECO:0007669"/>
    <property type="project" value="TreeGrafter"/>
</dbReference>
<proteinExistence type="predicted"/>
<name>A0Q2S6_CLONN</name>
<dbReference type="GO" id="GO:0016887">
    <property type="term" value="F:ATP hydrolysis activity"/>
    <property type="evidence" value="ECO:0007669"/>
    <property type="project" value="InterPro"/>
</dbReference>
<dbReference type="EC" id="3.4.-.-" evidence="4"/>
<organism evidence="4 5">
    <name type="scientific">Clostridium novyi (strain NT)</name>
    <dbReference type="NCBI Taxonomy" id="386415"/>
    <lineage>
        <taxon>Bacteria</taxon>
        <taxon>Bacillati</taxon>
        <taxon>Bacillota</taxon>
        <taxon>Clostridia</taxon>
        <taxon>Eubacteriales</taxon>
        <taxon>Clostridiaceae</taxon>
        <taxon>Clostridium</taxon>
    </lineage>
</organism>
<accession>A0Q2S6</accession>
<dbReference type="InterPro" id="IPR001270">
    <property type="entry name" value="ClpA/B"/>
</dbReference>
<dbReference type="RefSeq" id="WP_011722911.1">
    <property type="nucleotide sequence ID" value="NC_008593.1"/>
</dbReference>
<dbReference type="GO" id="GO:0034605">
    <property type="term" value="P:cellular response to heat"/>
    <property type="evidence" value="ECO:0007669"/>
    <property type="project" value="TreeGrafter"/>
</dbReference>
<evidence type="ECO:0000256" key="1">
    <source>
        <dbReference type="ARBA" id="ARBA00022741"/>
    </source>
</evidence>
<dbReference type="PANTHER" id="PTHR11638">
    <property type="entry name" value="ATP-DEPENDENT CLP PROTEASE"/>
    <property type="match status" value="1"/>
</dbReference>
<dbReference type="PANTHER" id="PTHR11638:SF18">
    <property type="entry name" value="HEAT SHOCK PROTEIN 104"/>
    <property type="match status" value="1"/>
</dbReference>
<dbReference type="GO" id="GO:0006508">
    <property type="term" value="P:proteolysis"/>
    <property type="evidence" value="ECO:0007669"/>
    <property type="project" value="UniProtKB-KW"/>
</dbReference>
<dbReference type="GO" id="GO:0008233">
    <property type="term" value="F:peptidase activity"/>
    <property type="evidence" value="ECO:0007669"/>
    <property type="project" value="UniProtKB-KW"/>
</dbReference>
<evidence type="ECO:0000259" key="3">
    <source>
        <dbReference type="SMART" id="SM00382"/>
    </source>
</evidence>
<dbReference type="GO" id="GO:0005524">
    <property type="term" value="F:ATP binding"/>
    <property type="evidence" value="ECO:0007669"/>
    <property type="project" value="UniProtKB-KW"/>
</dbReference>
<dbReference type="SUPFAM" id="SSF52540">
    <property type="entry name" value="P-loop containing nucleoside triphosphate hydrolases"/>
    <property type="match status" value="1"/>
</dbReference>
<dbReference type="InterPro" id="IPR003593">
    <property type="entry name" value="AAA+_ATPase"/>
</dbReference>
<dbReference type="InterPro" id="IPR050130">
    <property type="entry name" value="ClpA_ClpB"/>
</dbReference>
<gene>
    <name evidence="4" type="ordered locus">NT01CX_0457</name>
</gene>
<protein>
    <submittedName>
        <fullName evidence="4">ATP-dependent Clp protease, ATPase subunit, putative</fullName>
        <ecNumber evidence="4">3.4.-.-</ecNumber>
    </submittedName>
</protein>
<reference evidence="4 5" key="1">
    <citation type="journal article" date="2006" name="Nat. Biotechnol.">
        <title>The genome and transcriptomes of the anti-tumor agent Clostridium novyi-NT.</title>
        <authorList>
            <person name="Bettegowda C."/>
            <person name="Huang X."/>
            <person name="Lin J."/>
            <person name="Cheong I."/>
            <person name="Kohli M."/>
            <person name="Szabo S.A."/>
            <person name="Zhang X."/>
            <person name="Diaz L.A. Jr."/>
            <person name="Velculescu V.E."/>
            <person name="Parmigiani G."/>
            <person name="Kinzler K.W."/>
            <person name="Vogelstein B."/>
            <person name="Zhou S."/>
        </authorList>
    </citation>
    <scope>NUCLEOTIDE SEQUENCE [LARGE SCALE GENOMIC DNA]</scope>
    <source>
        <strain evidence="4 5">NT</strain>
    </source>
</reference>
<sequence>MKKILYVYSSENLEDLKKDFAKSNFTSISLILNMARNLNDLENENFDDFLIDITALAFDNIYYKIFLDQYLDKLTDEFTNAVFLLNYLHREAFIDKFPYIFDYIDDKYVKRLDESLNTNKNIQSIDNRNIEPMPLLMYSKSMLYKCLEKYKVISIGSLFSGIDNNSYSFNIESIKDFFSSNKIQYIDITQLIDLFVSRKDLILTFEILLRQIFIYKKNIKFLVCDEKLEDIKTYLPFTFKINKDFFYNEKVVSTPEKTSGNKYNVEEIFYIINDRLKGHDDFKSDFKFNLKKYIFLNELGERKIFSIFLTGKSGIGKTEFAKMLSETIYPSEKLIKINFGNYSNEGVLNSLIGSPLGYLGSQEGGELINKMKISKSKIILIDEFEKATPSVFHFFYELLEDGKFTDRHGVEHNMDGYIIIFTSNMSRKKYINDVPNPLKSRFDMVYCFVDLPKEEKKKFAIEIAQKLIEKIYKNTKIEIVFNSIENELYQLSEDNNLRSIKRKVEDVVIREYYKSIDNKFN</sequence>
<dbReference type="Gene3D" id="3.40.50.300">
    <property type="entry name" value="P-loop containing nucleotide triphosphate hydrolases"/>
    <property type="match status" value="1"/>
</dbReference>
<dbReference type="HOGENOM" id="CLU_039713_0_0_9"/>
<evidence type="ECO:0000313" key="5">
    <source>
        <dbReference type="Proteomes" id="UP000008220"/>
    </source>
</evidence>
<keyword evidence="2" id="KW-0067">ATP-binding</keyword>
<dbReference type="Pfam" id="PF07724">
    <property type="entry name" value="AAA_2"/>
    <property type="match status" value="1"/>
</dbReference>
<keyword evidence="1" id="KW-0547">Nucleotide-binding</keyword>
<keyword evidence="4" id="KW-0378">Hydrolase</keyword>
<dbReference type="PATRIC" id="fig|386415.7.peg.1965"/>
<evidence type="ECO:0000256" key="2">
    <source>
        <dbReference type="ARBA" id="ARBA00022840"/>
    </source>
</evidence>
<dbReference type="InterPro" id="IPR027417">
    <property type="entry name" value="P-loop_NTPase"/>
</dbReference>
<dbReference type="PRINTS" id="PR00300">
    <property type="entry name" value="CLPPROTEASEA"/>
</dbReference>
<dbReference type="KEGG" id="cno:NT01CX_0457"/>
<keyword evidence="5" id="KW-1185">Reference proteome</keyword>
<evidence type="ECO:0000313" key="4">
    <source>
        <dbReference type="EMBL" id="ABK61860.1"/>
    </source>
</evidence>
<dbReference type="STRING" id="386415.NT01CX_0457"/>
<feature type="domain" description="AAA+ ATPase" evidence="3">
    <location>
        <begin position="303"/>
        <end position="452"/>
    </location>
</feature>
<dbReference type="EMBL" id="CP000382">
    <property type="protein sequence ID" value="ABK61860.1"/>
    <property type="molecule type" value="Genomic_DNA"/>
</dbReference>
<dbReference type="AlphaFoldDB" id="A0Q2S6"/>
<keyword evidence="4" id="KW-0645">Protease</keyword>
<dbReference type="eggNOG" id="COG0542">
    <property type="taxonomic scope" value="Bacteria"/>
</dbReference>